<dbReference type="CDD" id="cd02440">
    <property type="entry name" value="AdoMet_MTases"/>
    <property type="match status" value="1"/>
</dbReference>
<dbReference type="InterPro" id="IPR029063">
    <property type="entry name" value="SAM-dependent_MTases_sf"/>
</dbReference>
<proteinExistence type="predicted"/>
<dbReference type="Gene3D" id="3.40.50.150">
    <property type="entry name" value="Vaccinia Virus protein VP39"/>
    <property type="match status" value="1"/>
</dbReference>
<feature type="domain" description="Methyltransferase type 11" evidence="1">
    <location>
        <begin position="42"/>
        <end position="133"/>
    </location>
</feature>
<evidence type="ECO:0000313" key="3">
    <source>
        <dbReference type="Proteomes" id="UP000005143"/>
    </source>
</evidence>
<dbReference type="Proteomes" id="UP000005143">
    <property type="component" value="Unassembled WGS sequence"/>
</dbReference>
<name>H0E1E9_9ACTN</name>
<dbReference type="EMBL" id="AGUD01000020">
    <property type="protein sequence ID" value="EHN12503.1"/>
    <property type="molecule type" value="Genomic_DNA"/>
</dbReference>
<dbReference type="Pfam" id="PF08241">
    <property type="entry name" value="Methyltransf_11"/>
    <property type="match status" value="1"/>
</dbReference>
<dbReference type="PANTHER" id="PTHR43591">
    <property type="entry name" value="METHYLTRANSFERASE"/>
    <property type="match status" value="1"/>
</dbReference>
<protein>
    <submittedName>
        <fullName evidence="2">Methylase involved in ubiquinone/menaquinone biosynthesis-like protein</fullName>
    </submittedName>
</protein>
<evidence type="ECO:0000313" key="2">
    <source>
        <dbReference type="EMBL" id="EHN12503.1"/>
    </source>
</evidence>
<dbReference type="InterPro" id="IPR013216">
    <property type="entry name" value="Methyltransf_11"/>
</dbReference>
<keyword evidence="3" id="KW-1185">Reference proteome</keyword>
<dbReference type="SUPFAM" id="SSF53335">
    <property type="entry name" value="S-adenosyl-L-methionine-dependent methyltransferases"/>
    <property type="match status" value="1"/>
</dbReference>
<dbReference type="RefSeq" id="WP_007570726.1">
    <property type="nucleotide sequence ID" value="NZ_AGUD01000020.1"/>
</dbReference>
<sequence length="238" mass="26391">MLGDELIALLGDRIPDDHARQWLADRWVPRFYATRPGGARVVDLGCGIGESLDLFRAHDPAVRWVGVDLEDSPEVRERTRGDAEFLTFDGAAIPLPDASVDLVYSKQVFEHVERPRPLLADVARVLRPGGWFCGSLSQMEPYHSLSVGGYTPSGWTTVVEETGLRVVELRPGIDAAALLVRRLLGMPAFADRWFAGTSPLHRALRRHPRLRGGGPRVHNAARLMVSGQFAFLARRPED</sequence>
<dbReference type="AlphaFoldDB" id="H0E1E9"/>
<keyword evidence="2" id="KW-0489">Methyltransferase</keyword>
<dbReference type="GO" id="GO:0008757">
    <property type="term" value="F:S-adenosylmethionine-dependent methyltransferase activity"/>
    <property type="evidence" value="ECO:0007669"/>
    <property type="project" value="InterPro"/>
</dbReference>
<organism evidence="2 3">
    <name type="scientific">Patulibacter medicamentivorans</name>
    <dbReference type="NCBI Taxonomy" id="1097667"/>
    <lineage>
        <taxon>Bacteria</taxon>
        <taxon>Bacillati</taxon>
        <taxon>Actinomycetota</taxon>
        <taxon>Thermoleophilia</taxon>
        <taxon>Solirubrobacterales</taxon>
        <taxon>Patulibacteraceae</taxon>
        <taxon>Patulibacter</taxon>
    </lineage>
</organism>
<accession>H0E1E9</accession>
<keyword evidence="2" id="KW-0808">Transferase</keyword>
<dbReference type="PANTHER" id="PTHR43591:SF24">
    <property type="entry name" value="2-METHOXY-6-POLYPRENYL-1,4-BENZOQUINOL METHYLASE, MITOCHONDRIAL"/>
    <property type="match status" value="1"/>
</dbReference>
<comment type="caution">
    <text evidence="2">The sequence shown here is derived from an EMBL/GenBank/DDBJ whole genome shotgun (WGS) entry which is preliminary data.</text>
</comment>
<reference evidence="2 3" key="1">
    <citation type="journal article" date="2013" name="Biodegradation">
        <title>Quantitative proteomic analysis of ibuprofen-degrading Patulibacter sp. strain I11.</title>
        <authorList>
            <person name="Almeida B."/>
            <person name="Kjeldal H."/>
            <person name="Lolas I."/>
            <person name="Knudsen A.D."/>
            <person name="Carvalho G."/>
            <person name="Nielsen K.L."/>
            <person name="Barreto Crespo M.T."/>
            <person name="Stensballe A."/>
            <person name="Nielsen J.L."/>
        </authorList>
    </citation>
    <scope>NUCLEOTIDE SEQUENCE [LARGE SCALE GENOMIC DNA]</scope>
    <source>
        <strain evidence="2 3">I11</strain>
    </source>
</reference>
<keyword evidence="2" id="KW-0830">Ubiquinone</keyword>
<dbReference type="GO" id="GO:0032259">
    <property type="term" value="P:methylation"/>
    <property type="evidence" value="ECO:0007669"/>
    <property type="project" value="UniProtKB-KW"/>
</dbReference>
<evidence type="ECO:0000259" key="1">
    <source>
        <dbReference type="Pfam" id="PF08241"/>
    </source>
</evidence>
<gene>
    <name evidence="2" type="ORF">PAI11_06110</name>
</gene>